<dbReference type="Proteomes" id="UP000007995">
    <property type="component" value="Unassembled WGS sequence"/>
</dbReference>
<name>K5BSR5_9BACE</name>
<accession>K5BSR5</accession>
<evidence type="ECO:0000313" key="5">
    <source>
        <dbReference type="Proteomes" id="UP000007995"/>
    </source>
</evidence>
<dbReference type="PANTHER" id="PTHR10859:SF91">
    <property type="entry name" value="DOLICHYL-PHOSPHATE BETA-GLUCOSYLTRANSFERASE"/>
    <property type="match status" value="1"/>
</dbReference>
<evidence type="ECO:0000259" key="3">
    <source>
        <dbReference type="Pfam" id="PF09835"/>
    </source>
</evidence>
<proteinExistence type="predicted"/>
<sequence length="409" mass="46308">MFHQTKSCTYPESMKEQISTAYWHEKLKQLGIIVIIPSYNNGKTLADVIESVRFYAPDILVVNDGSTDETAGILSRESNLHIITHPANQGKGVALRHGLSFAKKQGFRYAITIDSDGQHFASDIPALIEAIEKEPDTLLIGARNLASDNMPGKNTFANKFSNFWFTLETGIKLQDTQSGYRLYPIQRMNVDKWYYTAKYEFELEALVFAAWGGITVKNIPVHVYYPPQEERVSHFRPFRDFTRISILNTVLVLVTFLWIIPRNFFRKLTWKNCKQFFSDHVTHSPESNLRITAAITLGVFMGIVPVWGYQMLITLFLAHLFRLNKVIAIVAANISIPPMIPFLLYGSYVTGCKVLGDPVNLHLNELSFENVKSVIEQYLIGSVIFAVVCSILAGTIAFILLTACRKKKI</sequence>
<feature type="domain" description="DUF2062" evidence="3">
    <location>
        <begin position="284"/>
        <end position="408"/>
    </location>
</feature>
<dbReference type="InterPro" id="IPR018639">
    <property type="entry name" value="DUF2062"/>
</dbReference>
<feature type="transmembrane region" description="Helical" evidence="1">
    <location>
        <begin position="326"/>
        <end position="348"/>
    </location>
</feature>
<dbReference type="AlphaFoldDB" id="K5BSR5"/>
<dbReference type="HOGENOM" id="CLU_041539_0_0_10"/>
<evidence type="ECO:0000313" key="4">
    <source>
        <dbReference type="EMBL" id="EKJ90217.1"/>
    </source>
</evidence>
<feature type="transmembrane region" description="Helical" evidence="1">
    <location>
        <begin position="291"/>
        <end position="317"/>
    </location>
</feature>
<dbReference type="EMBL" id="AGXW01000011">
    <property type="protein sequence ID" value="EKJ90217.1"/>
    <property type="molecule type" value="Genomic_DNA"/>
</dbReference>
<dbReference type="Pfam" id="PF09835">
    <property type="entry name" value="DUF2062"/>
    <property type="match status" value="1"/>
</dbReference>
<evidence type="ECO:0008006" key="6">
    <source>
        <dbReference type="Google" id="ProtNLM"/>
    </source>
</evidence>
<keyword evidence="1" id="KW-0472">Membrane</keyword>
<dbReference type="CDD" id="cd04179">
    <property type="entry name" value="DPM_DPG-synthase_like"/>
    <property type="match status" value="1"/>
</dbReference>
<evidence type="ECO:0000259" key="2">
    <source>
        <dbReference type="Pfam" id="PF00535"/>
    </source>
</evidence>
<organism evidence="4 5">
    <name type="scientific">Bacteroides finegoldii CL09T03C10</name>
    <dbReference type="NCBI Taxonomy" id="997888"/>
    <lineage>
        <taxon>Bacteria</taxon>
        <taxon>Pseudomonadati</taxon>
        <taxon>Bacteroidota</taxon>
        <taxon>Bacteroidia</taxon>
        <taxon>Bacteroidales</taxon>
        <taxon>Bacteroidaceae</taxon>
        <taxon>Bacteroides</taxon>
    </lineage>
</organism>
<keyword evidence="1" id="KW-1133">Transmembrane helix</keyword>
<comment type="caution">
    <text evidence="4">The sequence shown here is derived from an EMBL/GenBank/DDBJ whole genome shotgun (WGS) entry which is preliminary data.</text>
</comment>
<gene>
    <name evidence="4" type="ORF">HMPREF1057_02857</name>
</gene>
<dbReference type="Gene3D" id="3.90.550.10">
    <property type="entry name" value="Spore Coat Polysaccharide Biosynthesis Protein SpsA, Chain A"/>
    <property type="match status" value="1"/>
</dbReference>
<dbReference type="SUPFAM" id="SSF53448">
    <property type="entry name" value="Nucleotide-diphospho-sugar transferases"/>
    <property type="match status" value="1"/>
</dbReference>
<dbReference type="Pfam" id="PF00535">
    <property type="entry name" value="Glycos_transf_2"/>
    <property type="match status" value="1"/>
</dbReference>
<evidence type="ECO:0000256" key="1">
    <source>
        <dbReference type="SAM" id="Phobius"/>
    </source>
</evidence>
<feature type="domain" description="Glycosyltransferase 2-like" evidence="2">
    <location>
        <begin position="34"/>
        <end position="154"/>
    </location>
</feature>
<keyword evidence="1" id="KW-0812">Transmembrane</keyword>
<feature type="transmembrane region" description="Helical" evidence="1">
    <location>
        <begin position="378"/>
        <end position="401"/>
    </location>
</feature>
<dbReference type="GO" id="GO:0006487">
    <property type="term" value="P:protein N-linked glycosylation"/>
    <property type="evidence" value="ECO:0007669"/>
    <property type="project" value="TreeGrafter"/>
</dbReference>
<feature type="transmembrane region" description="Helical" evidence="1">
    <location>
        <begin position="241"/>
        <end position="260"/>
    </location>
</feature>
<dbReference type="InterPro" id="IPR029044">
    <property type="entry name" value="Nucleotide-diphossugar_trans"/>
</dbReference>
<reference evidence="4 5" key="1">
    <citation type="submission" date="2012-02" db="EMBL/GenBank/DDBJ databases">
        <title>The Genome Sequence of Bacteroides finegoldii CL09T03C10.</title>
        <authorList>
            <consortium name="The Broad Institute Genome Sequencing Platform"/>
            <person name="Earl A."/>
            <person name="Ward D."/>
            <person name="Feldgarden M."/>
            <person name="Gevers D."/>
            <person name="Zitomersky N.L."/>
            <person name="Coyne M.J."/>
            <person name="Comstock L.E."/>
            <person name="Young S.K."/>
            <person name="Zeng Q."/>
            <person name="Gargeya S."/>
            <person name="Fitzgerald M."/>
            <person name="Haas B."/>
            <person name="Abouelleil A."/>
            <person name="Alvarado L."/>
            <person name="Arachchi H.M."/>
            <person name="Berlin A."/>
            <person name="Chapman S.B."/>
            <person name="Gearin G."/>
            <person name="Goldberg J."/>
            <person name="Griggs A."/>
            <person name="Gujja S."/>
            <person name="Hansen M."/>
            <person name="Heiman D."/>
            <person name="Howarth C."/>
            <person name="Larimer J."/>
            <person name="Lui A."/>
            <person name="MacDonald P.J.P."/>
            <person name="McCowen C."/>
            <person name="Montmayeur A."/>
            <person name="Murphy C."/>
            <person name="Neiman D."/>
            <person name="Pearson M."/>
            <person name="Priest M."/>
            <person name="Roberts A."/>
            <person name="Saif S."/>
            <person name="Shea T."/>
            <person name="Sisk P."/>
            <person name="Stolte C."/>
            <person name="Sykes S."/>
            <person name="Wortman J."/>
            <person name="Nusbaum C."/>
            <person name="Birren B."/>
        </authorList>
    </citation>
    <scope>NUCLEOTIDE SEQUENCE [LARGE SCALE GENOMIC DNA]</scope>
    <source>
        <strain evidence="4 5">CL09T03C10</strain>
    </source>
</reference>
<dbReference type="InterPro" id="IPR001173">
    <property type="entry name" value="Glyco_trans_2-like"/>
</dbReference>
<dbReference type="PANTHER" id="PTHR10859">
    <property type="entry name" value="GLYCOSYL TRANSFERASE"/>
    <property type="match status" value="1"/>
</dbReference>
<protein>
    <recommendedName>
        <fullName evidence="6">Glycosyltransferase 2-like domain-containing protein</fullName>
    </recommendedName>
</protein>